<evidence type="ECO:0000259" key="8">
    <source>
        <dbReference type="PROSITE" id="PS50102"/>
    </source>
</evidence>
<evidence type="ECO:0000256" key="5">
    <source>
        <dbReference type="ARBA" id="ARBA00023235"/>
    </source>
</evidence>
<keyword evidence="4" id="KW-0697">Rotamase</keyword>
<sequence length="119" mass="14041">QEEMLGNDSRAHAQILEMVGDLQHADEKPKDNVLFVYKLNELTDEEDLGFIFSRFGKIKCCEVIKDRRTNKSLQYAFIEYETTEACERALQKMDNVVIDDRRIRVDFAQSVVEKYTWEK</sequence>
<keyword evidence="5" id="KW-0413">Isomerase</keyword>
<proteinExistence type="predicted"/>
<evidence type="ECO:0000256" key="2">
    <source>
        <dbReference type="ARBA" id="ARBA00004123"/>
    </source>
</evidence>
<dbReference type="PANTHER" id="PTHR45843:SF1">
    <property type="entry name" value="PEPTIDYL-PROLYL CIS-TRANS ISOMERASE-LIKE 4"/>
    <property type="match status" value="1"/>
</dbReference>
<dbReference type="EMBL" id="BTSX01000005">
    <property type="protein sequence ID" value="GMT01487.1"/>
    <property type="molecule type" value="Genomic_DNA"/>
</dbReference>
<dbReference type="PROSITE" id="PS50102">
    <property type="entry name" value="RRM"/>
    <property type="match status" value="1"/>
</dbReference>
<dbReference type="SUPFAM" id="SSF54928">
    <property type="entry name" value="RNA-binding domain, RBD"/>
    <property type="match status" value="1"/>
</dbReference>
<evidence type="ECO:0000256" key="3">
    <source>
        <dbReference type="ARBA" id="ARBA00013194"/>
    </source>
</evidence>
<evidence type="ECO:0000256" key="7">
    <source>
        <dbReference type="PROSITE-ProRule" id="PRU00176"/>
    </source>
</evidence>
<dbReference type="SMART" id="SM00360">
    <property type="entry name" value="RRM"/>
    <property type="match status" value="1"/>
</dbReference>
<dbReference type="CDD" id="cd12235">
    <property type="entry name" value="RRM_PPIL4"/>
    <property type="match status" value="1"/>
</dbReference>
<reference evidence="9" key="1">
    <citation type="submission" date="2023-10" db="EMBL/GenBank/DDBJ databases">
        <title>Genome assembly of Pristionchus species.</title>
        <authorList>
            <person name="Yoshida K."/>
            <person name="Sommer R.J."/>
        </authorList>
    </citation>
    <scope>NUCLEOTIDE SEQUENCE</scope>
    <source>
        <strain evidence="9">RS0144</strain>
    </source>
</reference>
<evidence type="ECO:0000256" key="1">
    <source>
        <dbReference type="ARBA" id="ARBA00000971"/>
    </source>
</evidence>
<feature type="non-terminal residue" evidence="9">
    <location>
        <position position="119"/>
    </location>
</feature>
<organism evidence="9 10">
    <name type="scientific">Pristionchus entomophagus</name>
    <dbReference type="NCBI Taxonomy" id="358040"/>
    <lineage>
        <taxon>Eukaryota</taxon>
        <taxon>Metazoa</taxon>
        <taxon>Ecdysozoa</taxon>
        <taxon>Nematoda</taxon>
        <taxon>Chromadorea</taxon>
        <taxon>Rhabditida</taxon>
        <taxon>Rhabditina</taxon>
        <taxon>Diplogasteromorpha</taxon>
        <taxon>Diplogasteroidea</taxon>
        <taxon>Neodiplogasteridae</taxon>
        <taxon>Pristionchus</taxon>
    </lineage>
</organism>
<dbReference type="InterPro" id="IPR035542">
    <property type="entry name" value="CRIP"/>
</dbReference>
<comment type="caution">
    <text evidence="9">The sequence shown here is derived from an EMBL/GenBank/DDBJ whole genome shotgun (WGS) entry which is preliminary data.</text>
</comment>
<evidence type="ECO:0000256" key="6">
    <source>
        <dbReference type="ARBA" id="ARBA00023242"/>
    </source>
</evidence>
<name>A0AAV5U4Q3_9BILA</name>
<dbReference type="AlphaFoldDB" id="A0AAV5U4Q3"/>
<dbReference type="Pfam" id="PF00076">
    <property type="entry name" value="RRM_1"/>
    <property type="match status" value="1"/>
</dbReference>
<dbReference type="PANTHER" id="PTHR45843">
    <property type="entry name" value="PEPTIDYL-PROLYL CIS-TRANS ISOMERASE-LIKE 4"/>
    <property type="match status" value="1"/>
</dbReference>
<dbReference type="EC" id="5.2.1.8" evidence="3"/>
<keyword evidence="10" id="KW-1185">Reference proteome</keyword>
<feature type="non-terminal residue" evidence="9">
    <location>
        <position position="1"/>
    </location>
</feature>
<dbReference type="InterPro" id="IPR000504">
    <property type="entry name" value="RRM_dom"/>
</dbReference>
<keyword evidence="7" id="KW-0694">RNA-binding</keyword>
<accession>A0AAV5U4Q3</accession>
<keyword evidence="6" id="KW-0539">Nucleus</keyword>
<evidence type="ECO:0000313" key="9">
    <source>
        <dbReference type="EMBL" id="GMT01487.1"/>
    </source>
</evidence>
<dbReference type="InterPro" id="IPR035979">
    <property type="entry name" value="RBD_domain_sf"/>
</dbReference>
<dbReference type="Gene3D" id="3.30.70.330">
    <property type="match status" value="1"/>
</dbReference>
<comment type="catalytic activity">
    <reaction evidence="1">
        <text>[protein]-peptidylproline (omega=180) = [protein]-peptidylproline (omega=0)</text>
        <dbReference type="Rhea" id="RHEA:16237"/>
        <dbReference type="Rhea" id="RHEA-COMP:10747"/>
        <dbReference type="Rhea" id="RHEA-COMP:10748"/>
        <dbReference type="ChEBI" id="CHEBI:83833"/>
        <dbReference type="ChEBI" id="CHEBI:83834"/>
        <dbReference type="EC" id="5.2.1.8"/>
    </reaction>
</comment>
<dbReference type="GO" id="GO:0005634">
    <property type="term" value="C:nucleus"/>
    <property type="evidence" value="ECO:0007669"/>
    <property type="project" value="UniProtKB-SubCell"/>
</dbReference>
<comment type="subcellular location">
    <subcellularLocation>
        <location evidence="2">Nucleus</location>
    </subcellularLocation>
</comment>
<dbReference type="Proteomes" id="UP001432027">
    <property type="component" value="Unassembled WGS sequence"/>
</dbReference>
<dbReference type="GO" id="GO:0003755">
    <property type="term" value="F:peptidyl-prolyl cis-trans isomerase activity"/>
    <property type="evidence" value="ECO:0007669"/>
    <property type="project" value="UniProtKB-KW"/>
</dbReference>
<feature type="domain" description="RRM" evidence="8">
    <location>
        <begin position="32"/>
        <end position="110"/>
    </location>
</feature>
<protein>
    <recommendedName>
        <fullName evidence="3">peptidylprolyl isomerase</fullName>
        <ecNumber evidence="3">5.2.1.8</ecNumber>
    </recommendedName>
</protein>
<evidence type="ECO:0000256" key="4">
    <source>
        <dbReference type="ARBA" id="ARBA00023110"/>
    </source>
</evidence>
<dbReference type="InterPro" id="IPR012677">
    <property type="entry name" value="Nucleotide-bd_a/b_plait_sf"/>
</dbReference>
<dbReference type="GO" id="GO:0003723">
    <property type="term" value="F:RNA binding"/>
    <property type="evidence" value="ECO:0007669"/>
    <property type="project" value="UniProtKB-UniRule"/>
</dbReference>
<evidence type="ECO:0000313" key="10">
    <source>
        <dbReference type="Proteomes" id="UP001432027"/>
    </source>
</evidence>
<gene>
    <name evidence="9" type="ORF">PENTCL1PPCAC_23661</name>
</gene>